<dbReference type="OrthoDB" id="9780873at2"/>
<accession>A0A5D3KKV9</accession>
<comment type="caution">
    <text evidence="4">The sequence shown here is derived from an EMBL/GenBank/DDBJ whole genome shotgun (WGS) entry which is preliminary data.</text>
</comment>
<feature type="transmembrane region" description="Helical" evidence="2">
    <location>
        <begin position="103"/>
        <end position="126"/>
    </location>
</feature>
<feature type="transmembrane region" description="Helical" evidence="2">
    <location>
        <begin position="18"/>
        <end position="36"/>
    </location>
</feature>
<dbReference type="PANTHER" id="PTHR41542:SF1">
    <property type="entry name" value="BLL5807 PROTEIN"/>
    <property type="match status" value="1"/>
</dbReference>
<keyword evidence="2" id="KW-0812">Transmembrane</keyword>
<evidence type="ECO:0000313" key="5">
    <source>
        <dbReference type="Proteomes" id="UP000324758"/>
    </source>
</evidence>
<dbReference type="PANTHER" id="PTHR41542">
    <property type="entry name" value="BLL5807 PROTEIN"/>
    <property type="match status" value="1"/>
</dbReference>
<name>A0A5D3KKV9_9BRAD</name>
<feature type="domain" description="Tim44-like" evidence="3">
    <location>
        <begin position="193"/>
        <end position="336"/>
    </location>
</feature>
<feature type="compositionally biased region" description="Low complexity" evidence="1">
    <location>
        <begin position="49"/>
        <end position="71"/>
    </location>
</feature>
<keyword evidence="5" id="KW-1185">Reference proteome</keyword>
<dbReference type="Gene3D" id="3.10.450.240">
    <property type="match status" value="1"/>
</dbReference>
<reference evidence="4 5" key="1">
    <citation type="submission" date="2019-08" db="EMBL/GenBank/DDBJ databases">
        <title>Bradyrhizobium hipponensis sp. nov., a rhizobium isolated from a Lupinus angustifolius root nodule in Tunisia.</title>
        <authorList>
            <person name="Off K."/>
            <person name="Rejili M."/>
            <person name="Mars M."/>
            <person name="Brachmann A."/>
            <person name="Marin M."/>
        </authorList>
    </citation>
    <scope>NUCLEOTIDE SEQUENCE [LARGE SCALE GENOMIC DNA]</scope>
    <source>
        <strain evidence="4 5">CTAW71</strain>
    </source>
</reference>
<dbReference type="InterPro" id="IPR032710">
    <property type="entry name" value="NTF2-like_dom_sf"/>
</dbReference>
<dbReference type="SMART" id="SM00978">
    <property type="entry name" value="Tim44"/>
    <property type="match status" value="1"/>
</dbReference>
<evidence type="ECO:0000259" key="3">
    <source>
        <dbReference type="SMART" id="SM00978"/>
    </source>
</evidence>
<feature type="transmembrane region" description="Helical" evidence="2">
    <location>
        <begin position="132"/>
        <end position="153"/>
    </location>
</feature>
<evidence type="ECO:0000313" key="4">
    <source>
        <dbReference type="EMBL" id="TYL96750.1"/>
    </source>
</evidence>
<dbReference type="RefSeq" id="WP_148772142.1">
    <property type="nucleotide sequence ID" value="NZ_VSSS01000017.1"/>
</dbReference>
<proteinExistence type="predicted"/>
<dbReference type="SUPFAM" id="SSF54427">
    <property type="entry name" value="NTF2-like"/>
    <property type="match status" value="1"/>
</dbReference>
<dbReference type="AlphaFoldDB" id="A0A5D3KKV9"/>
<evidence type="ECO:0000256" key="1">
    <source>
        <dbReference type="SAM" id="MobiDB-lite"/>
    </source>
</evidence>
<feature type="region of interest" description="Disordered" evidence="1">
    <location>
        <begin position="40"/>
        <end position="77"/>
    </location>
</feature>
<dbReference type="Proteomes" id="UP000324758">
    <property type="component" value="Unassembled WGS sequence"/>
</dbReference>
<dbReference type="InterPro" id="IPR007379">
    <property type="entry name" value="Tim44-like_dom"/>
</dbReference>
<dbReference type="EMBL" id="VSSS01000017">
    <property type="protein sequence ID" value="TYL96750.1"/>
    <property type="molecule type" value="Genomic_DNA"/>
</dbReference>
<keyword evidence="2" id="KW-1133">Transmembrane helix</keyword>
<dbReference type="Pfam" id="PF04280">
    <property type="entry name" value="Tim44"/>
    <property type="match status" value="1"/>
</dbReference>
<gene>
    <name evidence="4" type="ORF">FXB40_10555</name>
</gene>
<keyword evidence="2" id="KW-0472">Membrane</keyword>
<evidence type="ECO:0000256" key="2">
    <source>
        <dbReference type="SAM" id="Phobius"/>
    </source>
</evidence>
<sequence>MPGIWETNMNFSQWPRTLVKTIAVVLALALPTALAISSADARVGGGSSSGSRGSRTFSAPPSTTTAPGSTSQFNRTFTQPGAGMNSAASAPARGGLFGRGGGFLGGLAAGFLGAGLLGMLFGGGLFGGLGGLSSILGLIIQVVLVVFVVRLAMSWWQRRNAPQAAYAGADASAGPGPQTSYRSGLGGGLGSGLGGGFGFGANNAPLEIKPDDYEAFERLLGDIQAAWSNEDVAKLHTLATPEMVSYFERDLAENRARNAVNKVTNVKLLQGDLAEAWREGETDYATVALRFALTDKTVDRNTGALVAGSEQPGEVTEVWTFARRPGDPWELSAIQQTN</sequence>
<organism evidence="4 5">
    <name type="scientific">Bradyrhizobium rifense</name>
    <dbReference type="NCBI Taxonomy" id="515499"/>
    <lineage>
        <taxon>Bacteria</taxon>
        <taxon>Pseudomonadati</taxon>
        <taxon>Pseudomonadota</taxon>
        <taxon>Alphaproteobacteria</taxon>
        <taxon>Hyphomicrobiales</taxon>
        <taxon>Nitrobacteraceae</taxon>
        <taxon>Bradyrhizobium</taxon>
    </lineage>
</organism>
<protein>
    <submittedName>
        <fullName evidence="4">Tim44 domain-containing protein</fullName>
    </submittedName>
</protein>